<evidence type="ECO:0000259" key="4">
    <source>
        <dbReference type="SMART" id="SM00797"/>
    </source>
</evidence>
<keyword evidence="1" id="KW-0547">Nucleotide-binding</keyword>
<dbReference type="Gene3D" id="2.40.100.10">
    <property type="entry name" value="Cyclophilin-like"/>
    <property type="match status" value="1"/>
</dbReference>
<dbReference type="InterPro" id="IPR003778">
    <property type="entry name" value="CT_A_B"/>
</dbReference>
<dbReference type="Proteomes" id="UP000623172">
    <property type="component" value="Unassembled WGS sequence"/>
</dbReference>
<comment type="caution">
    <text evidence="5">The sequence shown here is derived from an EMBL/GenBank/DDBJ whole genome shotgun (WGS) entry which is preliminary data.</text>
</comment>
<dbReference type="GO" id="GO:0005524">
    <property type="term" value="F:ATP binding"/>
    <property type="evidence" value="ECO:0007669"/>
    <property type="project" value="UniProtKB-KW"/>
</dbReference>
<dbReference type="SUPFAM" id="SSF50891">
    <property type="entry name" value="Cyclophilin-like"/>
    <property type="match status" value="1"/>
</dbReference>
<evidence type="ECO:0000256" key="3">
    <source>
        <dbReference type="ARBA" id="ARBA00022840"/>
    </source>
</evidence>
<name>A0A926D4T4_9FIRM</name>
<evidence type="ECO:0000313" key="5">
    <source>
        <dbReference type="EMBL" id="MBC8531358.1"/>
    </source>
</evidence>
<dbReference type="NCBIfam" id="TIGR00724">
    <property type="entry name" value="urea_amlyse_rel"/>
    <property type="match status" value="1"/>
</dbReference>
<organism evidence="5 6">
    <name type="scientific">Gehongia tenuis</name>
    <dbReference type="NCBI Taxonomy" id="2763655"/>
    <lineage>
        <taxon>Bacteria</taxon>
        <taxon>Bacillati</taxon>
        <taxon>Bacillota</taxon>
        <taxon>Clostridia</taxon>
        <taxon>Christensenellales</taxon>
        <taxon>Christensenellaceae</taxon>
        <taxon>Gehongia</taxon>
    </lineage>
</organism>
<accession>A0A926D4T4</accession>
<proteinExistence type="predicted"/>
<dbReference type="InterPro" id="IPR029000">
    <property type="entry name" value="Cyclophilin-like_dom_sf"/>
</dbReference>
<evidence type="ECO:0000256" key="2">
    <source>
        <dbReference type="ARBA" id="ARBA00022801"/>
    </source>
</evidence>
<dbReference type="InterPro" id="IPR052708">
    <property type="entry name" value="PxpC"/>
</dbReference>
<dbReference type="SMART" id="SM00797">
    <property type="entry name" value="AHS2"/>
    <property type="match status" value="1"/>
</dbReference>
<keyword evidence="6" id="KW-1185">Reference proteome</keyword>
<evidence type="ECO:0000256" key="1">
    <source>
        <dbReference type="ARBA" id="ARBA00022741"/>
    </source>
</evidence>
<dbReference type="Pfam" id="PF02626">
    <property type="entry name" value="CT_A_B"/>
    <property type="match status" value="1"/>
</dbReference>
<sequence>MGMKFENGGILTTVQDGGRFGYEQYGMTPSGPMDMRSMNIANLLVGNDRGEGCLEMTLMGPTIRFTDAAVIAVTGADMQPQLNGAPMSMYAAVSVNSGDRLEFGLVKEGCRTYLAVAGGMKIPELMGSKSTLLSGEFGGYAGRKLRNGDEISLNQRIPALPGMAVRQTEGDSFSGMERVLRVILGPQEDRFTKKGMETFLNEAYRVGQDFDRRGYRLEGPVIEHRSDGNIISDGLVTGSVQVPTAGEPIIMLAEHQTVGGYTKIATVITVDLPIIGQCKSGDVVRFKAVSVEEAQDLYAAYHQEMNILQQRMALAAPARRQFRLTIGENMYHVQVEEMEG</sequence>
<dbReference type="PANTHER" id="PTHR43309:SF5">
    <property type="entry name" value="5-OXOPROLINASE SUBUNIT C"/>
    <property type="match status" value="1"/>
</dbReference>
<dbReference type="RefSeq" id="WP_249315905.1">
    <property type="nucleotide sequence ID" value="NZ_JACRSR010000001.1"/>
</dbReference>
<protein>
    <submittedName>
        <fullName evidence="5">Biotin-dependent carboxyltransferase</fullName>
    </submittedName>
</protein>
<dbReference type="EMBL" id="JACRSR010000001">
    <property type="protein sequence ID" value="MBC8531358.1"/>
    <property type="molecule type" value="Genomic_DNA"/>
</dbReference>
<dbReference type="AlphaFoldDB" id="A0A926D4T4"/>
<feature type="domain" description="Carboxyltransferase" evidence="4">
    <location>
        <begin position="24"/>
        <end position="304"/>
    </location>
</feature>
<dbReference type="GO" id="GO:0016787">
    <property type="term" value="F:hydrolase activity"/>
    <property type="evidence" value="ECO:0007669"/>
    <property type="project" value="UniProtKB-KW"/>
</dbReference>
<dbReference type="PANTHER" id="PTHR43309">
    <property type="entry name" value="5-OXOPROLINASE SUBUNIT C"/>
    <property type="match status" value="1"/>
</dbReference>
<keyword evidence="2" id="KW-0378">Hydrolase</keyword>
<evidence type="ECO:0000313" key="6">
    <source>
        <dbReference type="Proteomes" id="UP000623172"/>
    </source>
</evidence>
<reference evidence="5" key="1">
    <citation type="submission" date="2020-08" db="EMBL/GenBank/DDBJ databases">
        <title>Genome public.</title>
        <authorList>
            <person name="Liu C."/>
            <person name="Sun Q."/>
        </authorList>
    </citation>
    <scope>NUCLEOTIDE SEQUENCE</scope>
    <source>
        <strain evidence="5">NSJ-53</strain>
    </source>
</reference>
<keyword evidence="3" id="KW-0067">ATP-binding</keyword>
<gene>
    <name evidence="5" type="ORF">H8696_05790</name>
</gene>